<gene>
    <name evidence="1" type="ORF">HAX54_016624</name>
</gene>
<comment type="caution">
    <text evidence="1">The sequence shown here is derived from an EMBL/GenBank/DDBJ whole genome shotgun (WGS) entry which is preliminary data.</text>
</comment>
<reference evidence="1 2" key="1">
    <citation type="journal article" date="2021" name="BMC Genomics">
        <title>Datura genome reveals duplications of psychoactive alkaloid biosynthetic genes and high mutation rate following tissue culture.</title>
        <authorList>
            <person name="Rajewski A."/>
            <person name="Carter-House D."/>
            <person name="Stajich J."/>
            <person name="Litt A."/>
        </authorList>
    </citation>
    <scope>NUCLEOTIDE SEQUENCE [LARGE SCALE GENOMIC DNA]</scope>
    <source>
        <strain evidence="1">AR-01</strain>
    </source>
</reference>
<evidence type="ECO:0000313" key="2">
    <source>
        <dbReference type="Proteomes" id="UP000823775"/>
    </source>
</evidence>
<dbReference type="Proteomes" id="UP000823775">
    <property type="component" value="Unassembled WGS sequence"/>
</dbReference>
<keyword evidence="2" id="KW-1185">Reference proteome</keyword>
<organism evidence="1 2">
    <name type="scientific">Datura stramonium</name>
    <name type="common">Jimsonweed</name>
    <name type="synonym">Common thornapple</name>
    <dbReference type="NCBI Taxonomy" id="4076"/>
    <lineage>
        <taxon>Eukaryota</taxon>
        <taxon>Viridiplantae</taxon>
        <taxon>Streptophyta</taxon>
        <taxon>Embryophyta</taxon>
        <taxon>Tracheophyta</taxon>
        <taxon>Spermatophyta</taxon>
        <taxon>Magnoliopsida</taxon>
        <taxon>eudicotyledons</taxon>
        <taxon>Gunneridae</taxon>
        <taxon>Pentapetalae</taxon>
        <taxon>asterids</taxon>
        <taxon>lamiids</taxon>
        <taxon>Solanales</taxon>
        <taxon>Solanaceae</taxon>
        <taxon>Solanoideae</taxon>
        <taxon>Datureae</taxon>
        <taxon>Datura</taxon>
    </lineage>
</organism>
<evidence type="ECO:0000313" key="1">
    <source>
        <dbReference type="EMBL" id="MCD7452450.1"/>
    </source>
</evidence>
<name>A0ABS8S2H0_DATST</name>
<dbReference type="EMBL" id="JACEIK010000208">
    <property type="protein sequence ID" value="MCD7452450.1"/>
    <property type="molecule type" value="Genomic_DNA"/>
</dbReference>
<accession>A0ABS8S2H0</accession>
<sequence length="160" mass="17890">MNTGNSATVNTSDSVILGARGALILVQLATRCDNSNAATVDTTWPTFSAMQHVRRWPAQCHKHGETSGQDVTTVSTGWHIATQQGSSLRILPGVRRLHPGATGHATRQQQCRNGRRDMAYLHVMQRARHRLAKRHEVCDAALATRQWLERRARLPKRQKI</sequence>
<protein>
    <submittedName>
        <fullName evidence="1">Uncharacterized protein</fullName>
    </submittedName>
</protein>
<proteinExistence type="predicted"/>